<comment type="subcellular location">
    <subcellularLocation>
        <location evidence="1">Membrane</location>
    </subcellularLocation>
</comment>
<keyword evidence="2" id="KW-0145">Chemotaxis</keyword>
<evidence type="ECO:0000259" key="8">
    <source>
        <dbReference type="PROSITE" id="PS50111"/>
    </source>
</evidence>
<comment type="caution">
    <text evidence="10">The sequence shown here is derived from an EMBL/GenBank/DDBJ whole genome shotgun (WGS) entry which is preliminary data.</text>
</comment>
<dbReference type="SUPFAM" id="SSF158472">
    <property type="entry name" value="HAMP domain-like"/>
    <property type="match status" value="1"/>
</dbReference>
<feature type="transmembrane region" description="Helical" evidence="7">
    <location>
        <begin position="68"/>
        <end position="91"/>
    </location>
</feature>
<feature type="region of interest" description="Disordered" evidence="6">
    <location>
        <begin position="1"/>
        <end position="27"/>
    </location>
</feature>
<dbReference type="PANTHER" id="PTHR43531">
    <property type="entry name" value="PROTEIN ICFG"/>
    <property type="match status" value="1"/>
</dbReference>
<dbReference type="InterPro" id="IPR003660">
    <property type="entry name" value="HAMP_dom"/>
</dbReference>
<keyword evidence="11" id="KW-1185">Reference proteome</keyword>
<evidence type="ECO:0000256" key="7">
    <source>
        <dbReference type="SAM" id="Phobius"/>
    </source>
</evidence>
<dbReference type="SMART" id="SM00283">
    <property type="entry name" value="MA"/>
    <property type="match status" value="1"/>
</dbReference>
<dbReference type="InterPro" id="IPR051310">
    <property type="entry name" value="MCP_chemotaxis"/>
</dbReference>
<evidence type="ECO:0000256" key="5">
    <source>
        <dbReference type="SAM" id="Coils"/>
    </source>
</evidence>
<evidence type="ECO:0000313" key="10">
    <source>
        <dbReference type="EMBL" id="ENN88299.1"/>
    </source>
</evidence>
<dbReference type="GO" id="GO:0004888">
    <property type="term" value="F:transmembrane signaling receptor activity"/>
    <property type="evidence" value="ECO:0007669"/>
    <property type="project" value="InterPro"/>
</dbReference>
<feature type="coiled-coil region" evidence="5">
    <location>
        <begin position="147"/>
        <end position="174"/>
    </location>
</feature>
<dbReference type="Gene3D" id="6.10.340.10">
    <property type="match status" value="1"/>
</dbReference>
<dbReference type="InterPro" id="IPR004089">
    <property type="entry name" value="MCPsignal_dom"/>
</dbReference>
<evidence type="ECO:0000256" key="4">
    <source>
        <dbReference type="PROSITE-ProRule" id="PRU00284"/>
    </source>
</evidence>
<dbReference type="PANTHER" id="PTHR43531:SF11">
    <property type="entry name" value="METHYL-ACCEPTING CHEMOTAXIS PROTEIN 3"/>
    <property type="match status" value="1"/>
</dbReference>
<dbReference type="SUPFAM" id="SSF58104">
    <property type="entry name" value="Methyl-accepting chemotaxis protein (MCP) signaling domain"/>
    <property type="match status" value="1"/>
</dbReference>
<evidence type="ECO:0000256" key="1">
    <source>
        <dbReference type="ARBA" id="ARBA00004370"/>
    </source>
</evidence>
<dbReference type="CDD" id="cd11386">
    <property type="entry name" value="MCP_signal"/>
    <property type="match status" value="1"/>
</dbReference>
<dbReference type="EMBL" id="AQHN01000032">
    <property type="protein sequence ID" value="ENN88299.1"/>
    <property type="molecule type" value="Genomic_DNA"/>
</dbReference>
<dbReference type="Gene3D" id="1.10.287.950">
    <property type="entry name" value="Methyl-accepting chemotaxis protein"/>
    <property type="match status" value="1"/>
</dbReference>
<keyword evidence="4" id="KW-0807">Transducer</keyword>
<evidence type="ECO:0000256" key="3">
    <source>
        <dbReference type="ARBA" id="ARBA00029447"/>
    </source>
</evidence>
<sequence>MRCGNRCWPNGRQRGQHRHGPAALSEHVPTGIRGNIAEISVAAAKMIEDADQKRSDVSALASDTSKRAMGGAVIALAAVLVLGVLAVRAWIVKPIRRIADTMTTLAGGNLSAIVEGTDRRDELGMMAKSVQIFKDNGLRAREMERDVEAGREARERERVRAEELERERVSKMTEATSSLAEGLKHLASGDLTFRLEQPFASEFEQLRADFNAAREQLATGLRTVAVATAAIDGGTSEISQSALELSKRTEQQAVSLEETAAALDQVTQGVSNSSRRTEEARRAAADANTSARNSAAVMAKAISAMQGIEHSSNEIANIIGVIDEIAFQTNLLALNAGVEASRAGEAGKGFAVVAQEVRELAQRSAQAAKGIKELIRNSTGEVSSGVKLVQETGRTLEKIEEEVGLISSQLSAIATSANEQSAALTEINSAVNRMDHVTQQNASMAEEYTSASTSLAGEVRRLQDIVTEFRLDASEDLLQAFERSGDLPMSAGSPALRLVADVKGALEGSRKVAEH</sequence>
<dbReference type="GO" id="GO:0016020">
    <property type="term" value="C:membrane"/>
    <property type="evidence" value="ECO:0007669"/>
    <property type="project" value="UniProtKB-SubCell"/>
</dbReference>
<comment type="similarity">
    <text evidence="3">Belongs to the methyl-accepting chemotaxis (MCP) protein family.</text>
</comment>
<dbReference type="GO" id="GO:0007165">
    <property type="term" value="P:signal transduction"/>
    <property type="evidence" value="ECO:0007669"/>
    <property type="project" value="UniProtKB-KW"/>
</dbReference>
<keyword evidence="5" id="KW-0175">Coiled coil</keyword>
<dbReference type="CDD" id="cd06225">
    <property type="entry name" value="HAMP"/>
    <property type="match status" value="1"/>
</dbReference>
<dbReference type="SMART" id="SM00304">
    <property type="entry name" value="HAMP"/>
    <property type="match status" value="2"/>
</dbReference>
<evidence type="ECO:0000313" key="11">
    <source>
        <dbReference type="Proteomes" id="UP000012429"/>
    </source>
</evidence>
<evidence type="ECO:0000256" key="6">
    <source>
        <dbReference type="SAM" id="MobiDB-lite"/>
    </source>
</evidence>
<keyword evidence="7" id="KW-0472">Membrane</keyword>
<dbReference type="GO" id="GO:0006935">
    <property type="term" value="P:chemotaxis"/>
    <property type="evidence" value="ECO:0007669"/>
    <property type="project" value="UniProtKB-KW"/>
</dbReference>
<dbReference type="AlphaFoldDB" id="N6U6S9"/>
<gene>
    <name evidence="10" type="ORF">RHSP_23842</name>
</gene>
<accession>N6U6S9</accession>
<dbReference type="PRINTS" id="PR00260">
    <property type="entry name" value="CHEMTRNSDUCR"/>
</dbReference>
<dbReference type="PROSITE" id="PS50111">
    <property type="entry name" value="CHEMOTAXIS_TRANSDUC_2"/>
    <property type="match status" value="1"/>
</dbReference>
<reference evidence="10 11" key="1">
    <citation type="journal article" date="2012" name="BMC Genomics">
        <title>Genomic basis of broad host range and environmental adaptability of Rhizobium tropici CIAT 899 and Rhizobium sp. PRF 81 which are used in inoculants for common bean (Phaseolus vulgaris L.).</title>
        <authorList>
            <person name="Ormeno-Orrillo E."/>
            <person name="Menna P."/>
            <person name="Almeida L.G."/>
            <person name="Ollero F.J."/>
            <person name="Nicolas M.F."/>
            <person name="Pains Rodrigues E."/>
            <person name="Shigueyoshi Nakatani A."/>
            <person name="Silva Batista J.S."/>
            <person name="Oliveira Chueire L.M."/>
            <person name="Souza R.C."/>
            <person name="Ribeiro Vasconcelos A.T."/>
            <person name="Megias M."/>
            <person name="Hungria M."/>
            <person name="Martinez-Romero E."/>
        </authorList>
    </citation>
    <scope>NUCLEOTIDE SEQUENCE [LARGE SCALE GENOMIC DNA]</scope>
    <source>
        <strain evidence="10 11">PRF 81</strain>
    </source>
</reference>
<evidence type="ECO:0000259" key="9">
    <source>
        <dbReference type="PROSITE" id="PS50885"/>
    </source>
</evidence>
<dbReference type="PROSITE" id="PS50885">
    <property type="entry name" value="HAMP"/>
    <property type="match status" value="2"/>
</dbReference>
<proteinExistence type="inferred from homology"/>
<dbReference type="Proteomes" id="UP000012429">
    <property type="component" value="Unassembled WGS sequence"/>
</dbReference>
<dbReference type="FunFam" id="1.10.287.950:FF:000001">
    <property type="entry name" value="Methyl-accepting chemotaxis sensory transducer"/>
    <property type="match status" value="1"/>
</dbReference>
<keyword evidence="7" id="KW-1133">Transmembrane helix</keyword>
<dbReference type="Pfam" id="PF00015">
    <property type="entry name" value="MCPsignal"/>
    <property type="match status" value="1"/>
</dbReference>
<protein>
    <submittedName>
        <fullName evidence="10">Methyl-accepting chemotaxis protein</fullName>
    </submittedName>
</protein>
<organism evidence="10 11">
    <name type="scientific">Rhizobium freirei PRF 81</name>
    <dbReference type="NCBI Taxonomy" id="363754"/>
    <lineage>
        <taxon>Bacteria</taxon>
        <taxon>Pseudomonadati</taxon>
        <taxon>Pseudomonadota</taxon>
        <taxon>Alphaproteobacteria</taxon>
        <taxon>Hyphomicrobiales</taxon>
        <taxon>Rhizobiaceae</taxon>
        <taxon>Rhizobium/Agrobacterium group</taxon>
        <taxon>Rhizobium</taxon>
    </lineage>
</organism>
<dbReference type="Pfam" id="PF00672">
    <property type="entry name" value="HAMP"/>
    <property type="match status" value="2"/>
</dbReference>
<feature type="domain" description="HAMP" evidence="9">
    <location>
        <begin position="170"/>
        <end position="222"/>
    </location>
</feature>
<keyword evidence="7" id="KW-0812">Transmembrane</keyword>
<dbReference type="STRING" id="363754.RHSP_23842"/>
<feature type="domain" description="HAMP" evidence="9">
    <location>
        <begin position="89"/>
        <end position="142"/>
    </location>
</feature>
<dbReference type="InterPro" id="IPR004090">
    <property type="entry name" value="Chemotax_Me-accpt_rcpt"/>
</dbReference>
<feature type="domain" description="Methyl-accepting transducer" evidence="8">
    <location>
        <begin position="227"/>
        <end position="456"/>
    </location>
</feature>
<dbReference type="PATRIC" id="fig|363754.4.peg.1709"/>
<evidence type="ECO:0000256" key="2">
    <source>
        <dbReference type="ARBA" id="ARBA00022500"/>
    </source>
</evidence>
<name>N6U6S9_9HYPH</name>